<dbReference type="SUPFAM" id="SSF48452">
    <property type="entry name" value="TPR-like"/>
    <property type="match status" value="1"/>
</dbReference>
<dbReference type="PROSITE" id="PS50293">
    <property type="entry name" value="TPR_REGION"/>
    <property type="match status" value="1"/>
</dbReference>
<sequence length="146" mass="16814">MQKQDYKMALRKYRKSLRYLDICWKKEGIDEACNFYLAKSLLLRETKSIILTNSSVSFSVSCKLKLGDLEGALLDAEFAIREREGNAKAYFRQGQAHRALNNVDSAVESFKKALELEPSDGTRHSWFCQHSPVDLEDFDNLFVSYC</sequence>
<evidence type="ECO:0000256" key="1">
    <source>
        <dbReference type="ARBA" id="ARBA00022737"/>
    </source>
</evidence>
<protein>
    <submittedName>
        <fullName evidence="4">Uncharacterized protein</fullName>
    </submittedName>
</protein>
<name>A0A8J5HD57_ZINOF</name>
<dbReference type="PANTHER" id="PTHR11242:SF0">
    <property type="entry name" value="TPR_REGION DOMAIN-CONTAINING PROTEIN"/>
    <property type="match status" value="1"/>
</dbReference>
<gene>
    <name evidence="4" type="ORF">ZIOFF_022636</name>
</gene>
<feature type="repeat" description="TPR" evidence="3">
    <location>
        <begin position="87"/>
        <end position="120"/>
    </location>
</feature>
<reference evidence="4 5" key="1">
    <citation type="submission" date="2020-08" db="EMBL/GenBank/DDBJ databases">
        <title>Plant Genome Project.</title>
        <authorList>
            <person name="Zhang R.-G."/>
        </authorList>
    </citation>
    <scope>NUCLEOTIDE SEQUENCE [LARGE SCALE GENOMIC DNA]</scope>
    <source>
        <tissue evidence="4">Rhizome</tissue>
    </source>
</reference>
<evidence type="ECO:0000256" key="2">
    <source>
        <dbReference type="ARBA" id="ARBA00022803"/>
    </source>
</evidence>
<dbReference type="InterPro" id="IPR039663">
    <property type="entry name" value="AIP/AIPL1/TTC9"/>
</dbReference>
<dbReference type="Proteomes" id="UP000734854">
    <property type="component" value="Unassembled WGS sequence"/>
</dbReference>
<proteinExistence type="predicted"/>
<dbReference type="Pfam" id="PF00515">
    <property type="entry name" value="TPR_1"/>
    <property type="match status" value="1"/>
</dbReference>
<evidence type="ECO:0000313" key="5">
    <source>
        <dbReference type="Proteomes" id="UP000734854"/>
    </source>
</evidence>
<organism evidence="4 5">
    <name type="scientific">Zingiber officinale</name>
    <name type="common">Ginger</name>
    <name type="synonym">Amomum zingiber</name>
    <dbReference type="NCBI Taxonomy" id="94328"/>
    <lineage>
        <taxon>Eukaryota</taxon>
        <taxon>Viridiplantae</taxon>
        <taxon>Streptophyta</taxon>
        <taxon>Embryophyta</taxon>
        <taxon>Tracheophyta</taxon>
        <taxon>Spermatophyta</taxon>
        <taxon>Magnoliopsida</taxon>
        <taxon>Liliopsida</taxon>
        <taxon>Zingiberales</taxon>
        <taxon>Zingiberaceae</taxon>
        <taxon>Zingiber</taxon>
    </lineage>
</organism>
<evidence type="ECO:0000256" key="3">
    <source>
        <dbReference type="PROSITE-ProRule" id="PRU00339"/>
    </source>
</evidence>
<dbReference type="InterPro" id="IPR011990">
    <property type="entry name" value="TPR-like_helical_dom_sf"/>
</dbReference>
<evidence type="ECO:0000313" key="4">
    <source>
        <dbReference type="EMBL" id="KAG6519147.1"/>
    </source>
</evidence>
<dbReference type="AlphaFoldDB" id="A0A8J5HD57"/>
<dbReference type="EMBL" id="JACMSC010000006">
    <property type="protein sequence ID" value="KAG6519147.1"/>
    <property type="molecule type" value="Genomic_DNA"/>
</dbReference>
<accession>A0A8J5HD57</accession>
<dbReference type="PANTHER" id="PTHR11242">
    <property type="entry name" value="ARYL HYDROCARBON RECEPTOR INTERACTING PROTEIN RELATED"/>
    <property type="match status" value="1"/>
</dbReference>
<comment type="caution">
    <text evidence="4">The sequence shown here is derived from an EMBL/GenBank/DDBJ whole genome shotgun (WGS) entry which is preliminary data.</text>
</comment>
<keyword evidence="2 3" id="KW-0802">TPR repeat</keyword>
<keyword evidence="5" id="KW-1185">Reference proteome</keyword>
<dbReference type="PROSITE" id="PS50005">
    <property type="entry name" value="TPR"/>
    <property type="match status" value="1"/>
</dbReference>
<dbReference type="InterPro" id="IPR019734">
    <property type="entry name" value="TPR_rpt"/>
</dbReference>
<dbReference type="SMART" id="SM00028">
    <property type="entry name" value="TPR"/>
    <property type="match status" value="1"/>
</dbReference>
<dbReference type="Gene3D" id="1.25.40.10">
    <property type="entry name" value="Tetratricopeptide repeat domain"/>
    <property type="match status" value="1"/>
</dbReference>
<keyword evidence="1" id="KW-0677">Repeat</keyword>